<evidence type="ECO:0000256" key="2">
    <source>
        <dbReference type="ARBA" id="ARBA00022803"/>
    </source>
</evidence>
<dbReference type="Proteomes" id="UP000677228">
    <property type="component" value="Unassembled WGS sequence"/>
</dbReference>
<sequence>MSYEANYTGNVHTNEKSEFIQKLNDLFQTSFEQLTLNNLFLKIYELFIQHQQLGNIDDIFRQLNEYNYLITNYGEQSFEILLKNLNTIISINRILSCSNQFLQDCFNLFRESDLTFDNLFSKLNQIMYHQQKIDSLLRFYNCNNIDTLEQYLNQPEQQQQQYLVQQLNNSQERQTQNDQFFGRITFEKGLFEHSVEYYKAVLNQIPPSFMSHEQPKHSRNHVLRALSHLGLAATYELNGKLKCAFQLYTKALSMFEHAHDGLIDKPLGSSNFTYVQKAHCLIGLGNLRLIEQKYQQADTYYRDALLLFDKYLPAGHPNQSRIRQKIANIIEIYHYKPAVALEDYKDCLANYLCTLPSDHVDIARVYADMARAYKQLSNQLETALEYAKKARAIFEKSLPKEHTDNLTIY</sequence>
<keyword evidence="1" id="KW-0677">Repeat</keyword>
<protein>
    <submittedName>
        <fullName evidence="3">Uncharacterized protein</fullName>
    </submittedName>
</protein>
<evidence type="ECO:0000313" key="3">
    <source>
        <dbReference type="EMBL" id="CAF0904833.1"/>
    </source>
</evidence>
<dbReference type="InterPro" id="IPR011990">
    <property type="entry name" value="TPR-like_helical_dom_sf"/>
</dbReference>
<evidence type="ECO:0000313" key="4">
    <source>
        <dbReference type="EMBL" id="CAF3684911.1"/>
    </source>
</evidence>
<dbReference type="PANTHER" id="PTHR45641">
    <property type="entry name" value="TETRATRICOPEPTIDE REPEAT PROTEIN (AFU_ORTHOLOGUE AFUA_6G03870)"/>
    <property type="match status" value="1"/>
</dbReference>
<proteinExistence type="predicted"/>
<reference evidence="3" key="1">
    <citation type="submission" date="2021-02" db="EMBL/GenBank/DDBJ databases">
        <authorList>
            <person name="Nowell W R."/>
        </authorList>
    </citation>
    <scope>NUCLEOTIDE SEQUENCE</scope>
</reference>
<evidence type="ECO:0000256" key="1">
    <source>
        <dbReference type="ARBA" id="ARBA00022737"/>
    </source>
</evidence>
<gene>
    <name evidence="3" type="ORF">OVA965_LOCUS9814</name>
    <name evidence="4" type="ORF">TMI583_LOCUS9810</name>
</gene>
<dbReference type="InterPro" id="IPR019734">
    <property type="entry name" value="TPR_rpt"/>
</dbReference>
<keyword evidence="2" id="KW-0802">TPR repeat</keyword>
<dbReference type="EMBL" id="CAJOBA010003532">
    <property type="protein sequence ID" value="CAF3684911.1"/>
    <property type="molecule type" value="Genomic_DNA"/>
</dbReference>
<dbReference type="SUPFAM" id="SSF48452">
    <property type="entry name" value="TPR-like"/>
    <property type="match status" value="2"/>
</dbReference>
<dbReference type="PANTHER" id="PTHR45641:SF19">
    <property type="entry name" value="NEPHROCYSTIN-3"/>
    <property type="match status" value="1"/>
</dbReference>
<dbReference type="EMBL" id="CAJNOK010003531">
    <property type="protein sequence ID" value="CAF0904833.1"/>
    <property type="molecule type" value="Genomic_DNA"/>
</dbReference>
<name>A0A8S2DIT8_9BILA</name>
<dbReference type="SMART" id="SM00028">
    <property type="entry name" value="TPR"/>
    <property type="match status" value="3"/>
</dbReference>
<accession>A0A8S2DIT8</accession>
<dbReference type="Gene3D" id="1.25.40.10">
    <property type="entry name" value="Tetratricopeptide repeat domain"/>
    <property type="match status" value="2"/>
</dbReference>
<dbReference type="Proteomes" id="UP000682733">
    <property type="component" value="Unassembled WGS sequence"/>
</dbReference>
<evidence type="ECO:0000313" key="5">
    <source>
        <dbReference type="Proteomes" id="UP000677228"/>
    </source>
</evidence>
<comment type="caution">
    <text evidence="3">The sequence shown here is derived from an EMBL/GenBank/DDBJ whole genome shotgun (WGS) entry which is preliminary data.</text>
</comment>
<dbReference type="AlphaFoldDB" id="A0A8S2DIT8"/>
<organism evidence="3 5">
    <name type="scientific">Didymodactylos carnosus</name>
    <dbReference type="NCBI Taxonomy" id="1234261"/>
    <lineage>
        <taxon>Eukaryota</taxon>
        <taxon>Metazoa</taxon>
        <taxon>Spiralia</taxon>
        <taxon>Gnathifera</taxon>
        <taxon>Rotifera</taxon>
        <taxon>Eurotatoria</taxon>
        <taxon>Bdelloidea</taxon>
        <taxon>Philodinida</taxon>
        <taxon>Philodinidae</taxon>
        <taxon>Didymodactylos</taxon>
    </lineage>
</organism>